<feature type="transmembrane region" description="Helical" evidence="9">
    <location>
        <begin position="111"/>
        <end position="134"/>
    </location>
</feature>
<dbReference type="InterPro" id="IPR003784">
    <property type="entry name" value="BioY"/>
</dbReference>
<dbReference type="PANTHER" id="PTHR34295:SF4">
    <property type="entry name" value="BIOTIN TRANSPORTER BIOY-RELATED"/>
    <property type="match status" value="1"/>
</dbReference>
<dbReference type="EMBL" id="JACBXX010000176">
    <property type="protein sequence ID" value="NYS97196.1"/>
    <property type="molecule type" value="Genomic_DNA"/>
</dbReference>
<evidence type="ECO:0000256" key="5">
    <source>
        <dbReference type="ARBA" id="ARBA00022692"/>
    </source>
</evidence>
<dbReference type="PANTHER" id="PTHR34295">
    <property type="entry name" value="BIOTIN TRANSPORTER BIOY"/>
    <property type="match status" value="1"/>
</dbReference>
<evidence type="ECO:0000256" key="2">
    <source>
        <dbReference type="ARBA" id="ARBA00010692"/>
    </source>
</evidence>
<comment type="subcellular location">
    <subcellularLocation>
        <location evidence="1 8">Cell membrane</location>
        <topology evidence="1 8">Multi-pass membrane protein</topology>
    </subcellularLocation>
</comment>
<dbReference type="Pfam" id="PF02632">
    <property type="entry name" value="BioY"/>
    <property type="match status" value="1"/>
</dbReference>
<evidence type="ECO:0000256" key="3">
    <source>
        <dbReference type="ARBA" id="ARBA00022448"/>
    </source>
</evidence>
<evidence type="ECO:0000313" key="10">
    <source>
        <dbReference type="EMBL" id="NYS97196.1"/>
    </source>
</evidence>
<dbReference type="PIRSF" id="PIRSF016661">
    <property type="entry name" value="BioY"/>
    <property type="match status" value="1"/>
</dbReference>
<feature type="transmembrane region" description="Helical" evidence="9">
    <location>
        <begin position="56"/>
        <end position="73"/>
    </location>
</feature>
<dbReference type="AlphaFoldDB" id="A0A7Z0M7M3"/>
<keyword evidence="5 9" id="KW-0812">Transmembrane</keyword>
<dbReference type="Proteomes" id="UP000589521">
    <property type="component" value="Unassembled WGS sequence"/>
</dbReference>
<accession>A0A7Z0M7M3</accession>
<evidence type="ECO:0000256" key="1">
    <source>
        <dbReference type="ARBA" id="ARBA00004651"/>
    </source>
</evidence>
<dbReference type="Gene3D" id="1.10.1760.20">
    <property type="match status" value="1"/>
</dbReference>
<evidence type="ECO:0000313" key="11">
    <source>
        <dbReference type="Proteomes" id="UP000589521"/>
    </source>
</evidence>
<evidence type="ECO:0000256" key="8">
    <source>
        <dbReference type="PIRNR" id="PIRNR016661"/>
    </source>
</evidence>
<proteinExistence type="inferred from homology"/>
<organism evidence="10 11">
    <name type="scientific">Streptococcus danieliae</name>
    <dbReference type="NCBI Taxonomy" id="747656"/>
    <lineage>
        <taxon>Bacteria</taxon>
        <taxon>Bacillati</taxon>
        <taxon>Bacillota</taxon>
        <taxon>Bacilli</taxon>
        <taxon>Lactobacillales</taxon>
        <taxon>Streptococcaceae</taxon>
        <taxon>Streptococcus</taxon>
    </lineage>
</organism>
<protein>
    <recommendedName>
        <fullName evidence="8">Biotin transporter</fullName>
    </recommendedName>
</protein>
<feature type="transmembrane region" description="Helical" evidence="9">
    <location>
        <begin position="146"/>
        <end position="167"/>
    </location>
</feature>
<feature type="transmembrane region" description="Helical" evidence="9">
    <location>
        <begin position="85"/>
        <end position="104"/>
    </location>
</feature>
<dbReference type="GO" id="GO:0015225">
    <property type="term" value="F:biotin transmembrane transporter activity"/>
    <property type="evidence" value="ECO:0007669"/>
    <property type="project" value="UniProtKB-UniRule"/>
</dbReference>
<gene>
    <name evidence="10" type="ORF">HZY94_08415</name>
</gene>
<keyword evidence="7 8" id="KW-0472">Membrane</keyword>
<keyword evidence="3 8" id="KW-0813">Transport</keyword>
<reference evidence="10 11" key="1">
    <citation type="submission" date="2020-07" db="EMBL/GenBank/DDBJ databases">
        <title>MOT database genomes.</title>
        <authorList>
            <person name="Joseph S."/>
            <person name="Aduse-Opoku J."/>
            <person name="Hashim A."/>
            <person name="Wade W."/>
            <person name="Curtis M."/>
        </authorList>
    </citation>
    <scope>NUCLEOTIDE SEQUENCE [LARGE SCALE GENOMIC DNA]</scope>
    <source>
        <strain evidence="10 11">STR</strain>
    </source>
</reference>
<evidence type="ECO:0000256" key="4">
    <source>
        <dbReference type="ARBA" id="ARBA00022475"/>
    </source>
</evidence>
<evidence type="ECO:0000256" key="7">
    <source>
        <dbReference type="ARBA" id="ARBA00023136"/>
    </source>
</evidence>
<dbReference type="GO" id="GO:0005886">
    <property type="term" value="C:plasma membrane"/>
    <property type="evidence" value="ECO:0007669"/>
    <property type="project" value="UniProtKB-SubCell"/>
</dbReference>
<sequence>MLQTRDLAQIGLMTSFLIVLGWLPAIPLGFIPVPIVFQNLGVMLIGATMGVKKGSLTLLLFFLFGLVLPVFSGKSTTLTTLVGPTAGYVLAWALVPLLMGWLLSKVKQPTFPVLVAVTILVGVLFVDVVGSVWLSQVTNLSLSASLFANLAFLPGDLLKAFVACLIAQRISILE</sequence>
<comment type="caution">
    <text evidence="10">The sequence shown here is derived from an EMBL/GenBank/DDBJ whole genome shotgun (WGS) entry which is preliminary data.</text>
</comment>
<evidence type="ECO:0000256" key="6">
    <source>
        <dbReference type="ARBA" id="ARBA00022989"/>
    </source>
</evidence>
<evidence type="ECO:0000256" key="9">
    <source>
        <dbReference type="SAM" id="Phobius"/>
    </source>
</evidence>
<keyword evidence="4 8" id="KW-1003">Cell membrane</keyword>
<keyword evidence="6 9" id="KW-1133">Transmembrane helix</keyword>
<name>A0A7Z0M7M3_9STRE</name>
<comment type="similarity">
    <text evidence="2 8">Belongs to the BioY family.</text>
</comment>
<dbReference type="RefSeq" id="WP_179925785.1">
    <property type="nucleotide sequence ID" value="NZ_CATKDJ010000048.1"/>
</dbReference>